<evidence type="ECO:0000313" key="3">
    <source>
        <dbReference type="EMBL" id="ABR55334.1"/>
    </source>
</evidence>
<dbReference type="Gene3D" id="2.30.36.100">
    <property type="match status" value="1"/>
</dbReference>
<dbReference type="PIRSF" id="PIRSF016766">
    <property type="entry name" value="UCP016766_ATPgrasp"/>
    <property type="match status" value="1"/>
</dbReference>
<sequence>MNTKKIFFFEFTVGTGIVSEELLFEGKLMFDTLLNQFLNENYVVKTILCEKIVNKYPEYKNIKNLEVITSKNYLEDFKNALDDSDMALVIAPEEELHLYNLTKIIEEKGVLNLGCHLEGVKIAGDKYLTYEAIKNVVNTPKTYFPKKYVVKHRLGCDSTHSTFDENYIVQEFINGEPYSMIFIVNNSKFYPVCMNKQYIEERYCGGEINICHPLKEKAIIECEKTLKQISGLNGYVGVDFMIDFEEISILEINPRITTSICGIKSNPSIGKLLIDNLRVNSLKITLEHTVKFKRKNNGFEFF</sequence>
<evidence type="ECO:0000313" key="4">
    <source>
        <dbReference type="Proteomes" id="UP000001107"/>
    </source>
</evidence>
<dbReference type="PROSITE" id="PS50975">
    <property type="entry name" value="ATP_GRASP"/>
    <property type="match status" value="1"/>
</dbReference>
<dbReference type="AlphaFoldDB" id="A6US62"/>
<dbReference type="Gene3D" id="3.40.50.11770">
    <property type="match status" value="1"/>
</dbReference>
<keyword evidence="1" id="KW-0067">ATP-binding</keyword>
<dbReference type="InterPro" id="IPR011761">
    <property type="entry name" value="ATP-grasp"/>
</dbReference>
<dbReference type="InterPro" id="IPR053510">
    <property type="entry name" value="Tyramine-Glutamate_Synthase"/>
</dbReference>
<name>A6US62_METVS</name>
<dbReference type="KEGG" id="mvn:Mevan_1440"/>
<accession>A6US62</accession>
<dbReference type="EMBL" id="CP000742">
    <property type="protein sequence ID" value="ABR55334.1"/>
    <property type="molecule type" value="Genomic_DNA"/>
</dbReference>
<feature type="domain" description="ATP-grasp" evidence="2">
    <location>
        <begin position="224"/>
        <end position="278"/>
    </location>
</feature>
<protein>
    <recommendedName>
        <fullName evidence="2">ATP-grasp domain-containing protein</fullName>
    </recommendedName>
</protein>
<dbReference type="HOGENOM" id="CLU_059501_1_1_2"/>
<organism evidence="3 4">
    <name type="scientific">Methanococcus vannielii (strain ATCC 35089 / DSM 1224 / JCM 13029 / OCM 148 / SB)</name>
    <dbReference type="NCBI Taxonomy" id="406327"/>
    <lineage>
        <taxon>Archaea</taxon>
        <taxon>Methanobacteriati</taxon>
        <taxon>Methanobacteriota</taxon>
        <taxon>Methanomada group</taxon>
        <taxon>Methanococci</taxon>
        <taxon>Methanococcales</taxon>
        <taxon>Methanococcaceae</taxon>
        <taxon>Methanococcus</taxon>
    </lineage>
</organism>
<dbReference type="OrthoDB" id="133985at2157"/>
<proteinExistence type="predicted"/>
<dbReference type="GeneID" id="5324862"/>
<gene>
    <name evidence="3" type="ordered locus">Mevan_1440</name>
</gene>
<dbReference type="Pfam" id="PF02655">
    <property type="entry name" value="ATP-grasp_3"/>
    <property type="match status" value="1"/>
</dbReference>
<dbReference type="RefSeq" id="WP_012066248.1">
    <property type="nucleotide sequence ID" value="NC_009634.1"/>
</dbReference>
<dbReference type="GO" id="GO:0005524">
    <property type="term" value="F:ATP binding"/>
    <property type="evidence" value="ECO:0007669"/>
    <property type="project" value="UniProtKB-UniRule"/>
</dbReference>
<dbReference type="NCBIfam" id="NF040722">
    <property type="entry name" value="MfnD_Meth"/>
    <property type="match status" value="1"/>
</dbReference>
<reference evidence="3" key="1">
    <citation type="submission" date="2007-06" db="EMBL/GenBank/DDBJ databases">
        <title>Complete sequence of Methanococcus vannielii SB.</title>
        <authorList>
            <consortium name="US DOE Joint Genome Institute"/>
            <person name="Copeland A."/>
            <person name="Lucas S."/>
            <person name="Lapidus A."/>
            <person name="Barry K."/>
            <person name="Glavina del Rio T."/>
            <person name="Dalin E."/>
            <person name="Tice H."/>
            <person name="Pitluck S."/>
            <person name="Chain P."/>
            <person name="Malfatti S."/>
            <person name="Shin M."/>
            <person name="Vergez L."/>
            <person name="Schmutz J."/>
            <person name="Larimer F."/>
            <person name="Land M."/>
            <person name="Hauser L."/>
            <person name="Kyrpides N."/>
            <person name="Anderson I."/>
            <person name="Sieprawska-Lupa M."/>
            <person name="Whitman W.B."/>
            <person name="Richardson P."/>
        </authorList>
    </citation>
    <scope>NUCLEOTIDE SEQUENCE [LARGE SCALE GENOMIC DNA]</scope>
    <source>
        <strain evidence="3">SB</strain>
    </source>
</reference>
<dbReference type="InterPro" id="IPR024710">
    <property type="entry name" value="MfnD"/>
</dbReference>
<dbReference type="SUPFAM" id="SSF56059">
    <property type="entry name" value="Glutathione synthetase ATP-binding domain-like"/>
    <property type="match status" value="1"/>
</dbReference>
<keyword evidence="4" id="KW-1185">Reference proteome</keyword>
<dbReference type="eggNOG" id="arCOG01592">
    <property type="taxonomic scope" value="Archaea"/>
</dbReference>
<dbReference type="Proteomes" id="UP000001107">
    <property type="component" value="Chromosome"/>
</dbReference>
<dbReference type="InterPro" id="IPR003806">
    <property type="entry name" value="ATP-grasp_PylC-type"/>
</dbReference>
<dbReference type="Pfam" id="PF18301">
    <property type="entry name" value="preATP-grasp_3"/>
    <property type="match status" value="1"/>
</dbReference>
<evidence type="ECO:0000259" key="2">
    <source>
        <dbReference type="PROSITE" id="PS50975"/>
    </source>
</evidence>
<dbReference type="Gene3D" id="3.30.470.20">
    <property type="entry name" value="ATP-grasp fold, B domain"/>
    <property type="match status" value="1"/>
</dbReference>
<dbReference type="STRING" id="406327.Mevan_1440"/>
<dbReference type="InterPro" id="IPR040803">
    <property type="entry name" value="MfnD_preATP-grasp"/>
</dbReference>
<dbReference type="GO" id="GO:0046872">
    <property type="term" value="F:metal ion binding"/>
    <property type="evidence" value="ECO:0007669"/>
    <property type="project" value="InterPro"/>
</dbReference>
<keyword evidence="1" id="KW-0547">Nucleotide-binding</keyword>
<evidence type="ECO:0000256" key="1">
    <source>
        <dbReference type="PROSITE-ProRule" id="PRU00409"/>
    </source>
</evidence>